<dbReference type="EMBL" id="FJOG01000002">
    <property type="protein sequence ID" value="CZR51957.1"/>
    <property type="molecule type" value="Genomic_DNA"/>
</dbReference>
<dbReference type="Proteomes" id="UP000184330">
    <property type="component" value="Unassembled WGS sequence"/>
</dbReference>
<dbReference type="AlphaFoldDB" id="A0A1L7WGT8"/>
<accession>A0A1L7WGT8</accession>
<evidence type="ECO:0000313" key="2">
    <source>
        <dbReference type="Proteomes" id="UP000184330"/>
    </source>
</evidence>
<sequence length="100" mass="11642">MPYGIWKFVILDLKELESLTIVRSCGCEEEDWKAKDVERKFAEALHQFMEFWEQIMGSGECGEESEEEGGPSDEVKGLKKWVMPRVEALDLEELVVRCWV</sequence>
<name>A0A1L7WGT8_9HELO</name>
<gene>
    <name evidence="1" type="ORF">PAC_01834</name>
</gene>
<protein>
    <submittedName>
        <fullName evidence="1">Uncharacterized protein</fullName>
    </submittedName>
</protein>
<reference evidence="1 2" key="1">
    <citation type="submission" date="2016-03" db="EMBL/GenBank/DDBJ databases">
        <authorList>
            <person name="Ploux O."/>
        </authorList>
    </citation>
    <scope>NUCLEOTIDE SEQUENCE [LARGE SCALE GENOMIC DNA]</scope>
    <source>
        <strain evidence="1 2">UAMH 11012</strain>
    </source>
</reference>
<keyword evidence="2" id="KW-1185">Reference proteome</keyword>
<evidence type="ECO:0000313" key="1">
    <source>
        <dbReference type="EMBL" id="CZR51957.1"/>
    </source>
</evidence>
<organism evidence="1 2">
    <name type="scientific">Phialocephala subalpina</name>
    <dbReference type="NCBI Taxonomy" id="576137"/>
    <lineage>
        <taxon>Eukaryota</taxon>
        <taxon>Fungi</taxon>
        <taxon>Dikarya</taxon>
        <taxon>Ascomycota</taxon>
        <taxon>Pezizomycotina</taxon>
        <taxon>Leotiomycetes</taxon>
        <taxon>Helotiales</taxon>
        <taxon>Mollisiaceae</taxon>
        <taxon>Phialocephala</taxon>
        <taxon>Phialocephala fortinii species complex</taxon>
    </lineage>
</organism>
<dbReference type="OrthoDB" id="3562568at2759"/>
<proteinExistence type="predicted"/>